<evidence type="ECO:0000313" key="2">
    <source>
        <dbReference type="Proteomes" id="UP001172386"/>
    </source>
</evidence>
<evidence type="ECO:0000313" key="1">
    <source>
        <dbReference type="EMBL" id="KAJ9663647.1"/>
    </source>
</evidence>
<gene>
    <name evidence="1" type="ORF">H2198_000659</name>
</gene>
<name>A0ACC3AJP2_9EURO</name>
<sequence>MSSSNDRTSKNLPFTQSSSSSQHPTPTKTPFEPTEQVTSNTISAPVLLSPTPELRFPVIRPNDDSMDIDSPMFVSDEESQEEEDKFPRTRNLIPAYASASFRRRQPSNAARRVSDDDLQQDTARPDATHSHVRRTAAQQLNQAATSRHISSADDQSLPRSFSGVDNQPTDLRRLTSLIRPRPSFQTRSRLGNPVNTDRQMHSRSPITATSSPVNARSGVRKKRPVNANNVNLHTPSPRKPTQRSATRKFPGSASALLHSKTTPSHQTKRDAARDDPAMAAMHRTAEAQRRARGAPIDLSSSPAPEAAANDSANKKKDLNSLDSILRVRADSYEKMLRRANFDTRYSEAVREGMRVEAEAEVRRELGAVVSVVDRVVRGEGMGRERGEDGVSEVAKEDGDGKVETVQATSDDVLRAVEEWERKENVRLVVVKKVMCEMVRERVEEGLKEL</sequence>
<accession>A0ACC3AJP2</accession>
<keyword evidence="2" id="KW-1185">Reference proteome</keyword>
<reference evidence="1" key="1">
    <citation type="submission" date="2022-10" db="EMBL/GenBank/DDBJ databases">
        <title>Culturing micro-colonial fungi from biological soil crusts in the Mojave desert and describing Neophaeococcomyces mojavensis, and introducing the new genera and species Taxawa tesnikishii.</title>
        <authorList>
            <person name="Kurbessoian T."/>
            <person name="Stajich J.E."/>
        </authorList>
    </citation>
    <scope>NUCLEOTIDE SEQUENCE</scope>
    <source>
        <strain evidence="1">JES_112</strain>
    </source>
</reference>
<organism evidence="1 2">
    <name type="scientific">Neophaeococcomyces mojaviensis</name>
    <dbReference type="NCBI Taxonomy" id="3383035"/>
    <lineage>
        <taxon>Eukaryota</taxon>
        <taxon>Fungi</taxon>
        <taxon>Dikarya</taxon>
        <taxon>Ascomycota</taxon>
        <taxon>Pezizomycotina</taxon>
        <taxon>Eurotiomycetes</taxon>
        <taxon>Chaetothyriomycetidae</taxon>
        <taxon>Chaetothyriales</taxon>
        <taxon>Chaetothyriales incertae sedis</taxon>
        <taxon>Neophaeococcomyces</taxon>
    </lineage>
</organism>
<proteinExistence type="predicted"/>
<protein>
    <submittedName>
        <fullName evidence="1">Uncharacterized protein</fullName>
    </submittedName>
</protein>
<comment type="caution">
    <text evidence="1">The sequence shown here is derived from an EMBL/GenBank/DDBJ whole genome shotgun (WGS) entry which is preliminary data.</text>
</comment>
<dbReference type="Proteomes" id="UP001172386">
    <property type="component" value="Unassembled WGS sequence"/>
</dbReference>
<dbReference type="EMBL" id="JAPDRQ010000007">
    <property type="protein sequence ID" value="KAJ9663647.1"/>
    <property type="molecule type" value="Genomic_DNA"/>
</dbReference>